<protein>
    <submittedName>
        <fullName evidence="1">Hpt domain-containing protein</fullName>
    </submittedName>
</protein>
<dbReference type="AlphaFoldDB" id="A0A7L6AQV0"/>
<evidence type="ECO:0000313" key="2">
    <source>
        <dbReference type="Proteomes" id="UP000510621"/>
    </source>
</evidence>
<name>A0A7L6AQV0_9GAMM</name>
<organism evidence="1 2">
    <name type="scientific">Candidatus Thiothrix singaporensis</name>
    <dbReference type="NCBI Taxonomy" id="2799669"/>
    <lineage>
        <taxon>Bacteria</taxon>
        <taxon>Pseudomonadati</taxon>
        <taxon>Pseudomonadota</taxon>
        <taxon>Gammaproteobacteria</taxon>
        <taxon>Thiotrichales</taxon>
        <taxon>Thiotrichaceae</taxon>
        <taxon>Thiothrix</taxon>
    </lineage>
</organism>
<keyword evidence="2" id="KW-1185">Reference proteome</keyword>
<accession>A0A7L6AQV0</accession>
<sequence length="86" mass="9363">MPYIAGKERQLRDALQAGDWETAARHAHKAISSVRLFGSAKLEALLRQIKDGDSVLSAEEAQQALSAEFAQVEASVHSWLAAKVCE</sequence>
<dbReference type="EMBL" id="CP059265">
    <property type="protein sequence ID" value="QLQ31443.1"/>
    <property type="molecule type" value="Genomic_DNA"/>
</dbReference>
<dbReference type="Proteomes" id="UP000510621">
    <property type="component" value="Chromosome"/>
</dbReference>
<dbReference type="GO" id="GO:0000160">
    <property type="term" value="P:phosphorelay signal transduction system"/>
    <property type="evidence" value="ECO:0007669"/>
    <property type="project" value="InterPro"/>
</dbReference>
<dbReference type="KEGG" id="this:HZT40_07320"/>
<dbReference type="Gene3D" id="1.20.120.160">
    <property type="entry name" value="HPT domain"/>
    <property type="match status" value="1"/>
</dbReference>
<reference evidence="1" key="1">
    <citation type="submission" date="2020-06" db="EMBL/GenBank/DDBJ databases">
        <title>Analysis procedures for assessing recovery of high quality, complete, closed genomes from Nanopore long read metagenome sequencing.</title>
        <authorList>
            <person name="Bessarab I."/>
            <person name="Arumugam K."/>
            <person name="Haryono M."/>
            <person name="Liu X."/>
            <person name="Roy S."/>
            <person name="Zuniga-Montanez R.E."/>
            <person name="Qiu G."/>
            <person name="Drautz-Moses D.I."/>
            <person name="Law Y.Y."/>
            <person name="Wuertz S."/>
            <person name="Lauro F.M."/>
            <person name="Huson D.H."/>
            <person name="Williams R.B."/>
        </authorList>
    </citation>
    <scope>NUCLEOTIDE SEQUENCE [LARGE SCALE GENOMIC DNA]</scope>
    <source>
        <strain evidence="1">SSD2</strain>
    </source>
</reference>
<dbReference type="InterPro" id="IPR036641">
    <property type="entry name" value="HPT_dom_sf"/>
</dbReference>
<evidence type="ECO:0000313" key="1">
    <source>
        <dbReference type="EMBL" id="QLQ31443.1"/>
    </source>
</evidence>
<dbReference type="SUPFAM" id="SSF47226">
    <property type="entry name" value="Histidine-containing phosphotransfer domain, HPT domain"/>
    <property type="match status" value="1"/>
</dbReference>
<proteinExistence type="predicted"/>
<gene>
    <name evidence="1" type="ORF">HZT40_07320</name>
</gene>